<dbReference type="PANTHER" id="PTHR13847:SF274">
    <property type="entry name" value="RIESKE 2FE-2S IRON-SULFUR PROTEIN YHFW-RELATED"/>
    <property type="match status" value="1"/>
</dbReference>
<dbReference type="InterPro" id="IPR005805">
    <property type="entry name" value="Rieske_Fe-S_prot_C"/>
</dbReference>
<evidence type="ECO:0000313" key="9">
    <source>
        <dbReference type="Proteomes" id="UP000469385"/>
    </source>
</evidence>
<comment type="caution">
    <text evidence="8">The sequence shown here is derived from an EMBL/GenBank/DDBJ whole genome shotgun (WGS) entry which is preliminary data.</text>
</comment>
<dbReference type="InterPro" id="IPR036922">
    <property type="entry name" value="Rieske_2Fe-2S_sf"/>
</dbReference>
<dbReference type="Gene3D" id="3.30.9.10">
    <property type="entry name" value="D-Amino Acid Oxidase, subunit A, domain 2"/>
    <property type="match status" value="1"/>
</dbReference>
<dbReference type="SUPFAM" id="SSF50022">
    <property type="entry name" value="ISP domain"/>
    <property type="match status" value="1"/>
</dbReference>
<dbReference type="Proteomes" id="UP000469385">
    <property type="component" value="Unassembled WGS sequence"/>
</dbReference>
<sequence>MDTTSVWRGTARGPGFALLQGDVQCDVLVVGGGITGVTTALLLAGQGRKVVLLEADEIGSGATGHSTGNLYVTTSQGLADIASRWDAAVAREVVARRKAAIDFIEVQSRQLPQVLFTRCPLVLYVREASGQDRVEQERRALAAAGCLVRMEDTLPAGLPPPVGPALVLDDQAQLQPQAYVAALAQRAAQAGVSVHEHSRVIDLDRASRTASTASGSVRAGEIVLATHSPKGFHLVQAEMPVHREYAVAFEAGAADPGAGIYWWQGDEGLSIRMLSHEGQRYLIAVGPEQKTGTHNAKAALMAVEHIATSHLEPGRAVFRWSAQNYRSHDGLPSIGRDHTGCFVATGFSTDGLTWGTVAAQAIAAELAGRQDAFAERCAPGRFTPVKGAGALAEETATTAKALAQGWLTRGQHEKLASLAVGDSAIVVAEGESFAAYRAPDGELFAVSPVCTHLGCKVRWNSVETSWDCPCHGSRFRPDGTVIEGPALTPLRRKQLQMG</sequence>
<dbReference type="Pfam" id="PF01266">
    <property type="entry name" value="DAO"/>
    <property type="match status" value="1"/>
</dbReference>
<evidence type="ECO:0000256" key="3">
    <source>
        <dbReference type="ARBA" id="ARBA00023002"/>
    </source>
</evidence>
<dbReference type="InterPro" id="IPR006076">
    <property type="entry name" value="FAD-dep_OxRdtase"/>
</dbReference>
<evidence type="ECO:0000256" key="2">
    <source>
        <dbReference type="ARBA" id="ARBA00022723"/>
    </source>
</evidence>
<evidence type="ECO:0000256" key="6">
    <source>
        <dbReference type="ARBA" id="ARBA00023157"/>
    </source>
</evidence>
<dbReference type="Gene3D" id="2.102.10.10">
    <property type="entry name" value="Rieske [2Fe-2S] iron-sulphur domain"/>
    <property type="match status" value="1"/>
</dbReference>
<keyword evidence="6" id="KW-1015">Disulfide bond</keyword>
<dbReference type="AlphaFoldDB" id="A0A6N8IZQ4"/>
<dbReference type="EMBL" id="WSEL01000009">
    <property type="protein sequence ID" value="MVQ31483.1"/>
    <property type="molecule type" value="Genomic_DNA"/>
</dbReference>
<dbReference type="PRINTS" id="PR00162">
    <property type="entry name" value="RIESKE"/>
</dbReference>
<keyword evidence="4" id="KW-0408">Iron</keyword>
<evidence type="ECO:0000313" key="8">
    <source>
        <dbReference type="EMBL" id="MVQ31483.1"/>
    </source>
</evidence>
<keyword evidence="1" id="KW-0001">2Fe-2S</keyword>
<name>A0A6N8IZQ4_9BURK</name>
<evidence type="ECO:0000256" key="1">
    <source>
        <dbReference type="ARBA" id="ARBA00022714"/>
    </source>
</evidence>
<dbReference type="InterPro" id="IPR036188">
    <property type="entry name" value="FAD/NAD-bd_sf"/>
</dbReference>
<evidence type="ECO:0000256" key="5">
    <source>
        <dbReference type="ARBA" id="ARBA00023014"/>
    </source>
</evidence>
<evidence type="ECO:0000256" key="4">
    <source>
        <dbReference type="ARBA" id="ARBA00023004"/>
    </source>
</evidence>
<keyword evidence="9" id="KW-1185">Reference proteome</keyword>
<accession>A0A6N8IZQ4</accession>
<evidence type="ECO:0000259" key="7">
    <source>
        <dbReference type="PROSITE" id="PS51296"/>
    </source>
</evidence>
<dbReference type="Gene3D" id="3.50.50.60">
    <property type="entry name" value="FAD/NAD(P)-binding domain"/>
    <property type="match status" value="1"/>
</dbReference>
<dbReference type="GO" id="GO:0005737">
    <property type="term" value="C:cytoplasm"/>
    <property type="evidence" value="ECO:0007669"/>
    <property type="project" value="TreeGrafter"/>
</dbReference>
<keyword evidence="2" id="KW-0479">Metal-binding</keyword>
<gene>
    <name evidence="8" type="ORF">GON04_18645</name>
</gene>
<dbReference type="SUPFAM" id="SSF51905">
    <property type="entry name" value="FAD/NAD(P)-binding domain"/>
    <property type="match status" value="1"/>
</dbReference>
<organism evidence="8 9">
    <name type="scientific">Ramlibacter pinisoli</name>
    <dbReference type="NCBI Taxonomy" id="2682844"/>
    <lineage>
        <taxon>Bacteria</taxon>
        <taxon>Pseudomonadati</taxon>
        <taxon>Pseudomonadota</taxon>
        <taxon>Betaproteobacteria</taxon>
        <taxon>Burkholderiales</taxon>
        <taxon>Comamonadaceae</taxon>
        <taxon>Ramlibacter</taxon>
    </lineage>
</organism>
<dbReference type="PANTHER" id="PTHR13847">
    <property type="entry name" value="SARCOSINE DEHYDROGENASE-RELATED"/>
    <property type="match status" value="1"/>
</dbReference>
<dbReference type="GO" id="GO:0016491">
    <property type="term" value="F:oxidoreductase activity"/>
    <property type="evidence" value="ECO:0007669"/>
    <property type="project" value="UniProtKB-KW"/>
</dbReference>
<dbReference type="GO" id="GO:0051537">
    <property type="term" value="F:2 iron, 2 sulfur cluster binding"/>
    <property type="evidence" value="ECO:0007669"/>
    <property type="project" value="UniProtKB-KW"/>
</dbReference>
<reference evidence="8 9" key="1">
    <citation type="submission" date="2019-12" db="EMBL/GenBank/DDBJ databases">
        <authorList>
            <person name="Huq M.A."/>
        </authorList>
    </citation>
    <scope>NUCLEOTIDE SEQUENCE [LARGE SCALE GENOMIC DNA]</scope>
    <source>
        <strain evidence="8 9">MAH-25</strain>
    </source>
</reference>
<feature type="domain" description="Rieske" evidence="7">
    <location>
        <begin position="410"/>
        <end position="498"/>
    </location>
</feature>
<keyword evidence="3" id="KW-0560">Oxidoreductase</keyword>
<dbReference type="Pfam" id="PF00355">
    <property type="entry name" value="Rieske"/>
    <property type="match status" value="1"/>
</dbReference>
<dbReference type="RefSeq" id="WP_157399528.1">
    <property type="nucleotide sequence ID" value="NZ_WSEL01000009.1"/>
</dbReference>
<protein>
    <submittedName>
        <fullName evidence="8">FAD-dependent oxidoreductase</fullName>
    </submittedName>
</protein>
<dbReference type="PROSITE" id="PS51296">
    <property type="entry name" value="RIESKE"/>
    <property type="match status" value="1"/>
</dbReference>
<dbReference type="InterPro" id="IPR017941">
    <property type="entry name" value="Rieske_2Fe-2S"/>
</dbReference>
<dbReference type="GO" id="GO:0016020">
    <property type="term" value="C:membrane"/>
    <property type="evidence" value="ECO:0007669"/>
    <property type="project" value="InterPro"/>
</dbReference>
<dbReference type="GO" id="GO:0046872">
    <property type="term" value="F:metal ion binding"/>
    <property type="evidence" value="ECO:0007669"/>
    <property type="project" value="UniProtKB-KW"/>
</dbReference>
<proteinExistence type="predicted"/>
<keyword evidence="5" id="KW-0411">Iron-sulfur</keyword>